<evidence type="ECO:0000313" key="2">
    <source>
        <dbReference type="EMBL" id="MCC8362376.1"/>
    </source>
</evidence>
<evidence type="ECO:0000256" key="1">
    <source>
        <dbReference type="SAM" id="Phobius"/>
    </source>
</evidence>
<keyword evidence="1" id="KW-0812">Transmembrane</keyword>
<sequence length="97" mass="10812">MTAFAHRFDFHQFRAAFSPRKPRSTWLRVLLGLIGIAVLVALVAVSVVVGVAMISAGLLVRLWKKRDKRVARDPRVVDGEYRVVDSRVVDSRALPSA</sequence>
<keyword evidence="1" id="KW-0472">Membrane</keyword>
<keyword evidence="1" id="KW-1133">Transmembrane helix</keyword>
<comment type="caution">
    <text evidence="2">The sequence shown here is derived from an EMBL/GenBank/DDBJ whole genome shotgun (WGS) entry which is preliminary data.</text>
</comment>
<organism evidence="2 3">
    <name type="scientific">Noviluteimonas lactosilytica</name>
    <dbReference type="NCBI Taxonomy" id="2888523"/>
    <lineage>
        <taxon>Bacteria</taxon>
        <taxon>Pseudomonadati</taxon>
        <taxon>Pseudomonadota</taxon>
        <taxon>Gammaproteobacteria</taxon>
        <taxon>Lysobacterales</taxon>
        <taxon>Lysobacteraceae</taxon>
        <taxon>Noviluteimonas</taxon>
    </lineage>
</organism>
<dbReference type="RefSeq" id="WP_230525982.1">
    <property type="nucleotide sequence ID" value="NZ_JAJGAK010000001.1"/>
</dbReference>
<reference evidence="2" key="1">
    <citation type="submission" date="2021-10" db="EMBL/GenBank/DDBJ databases">
        <authorList>
            <person name="Lyu M."/>
            <person name="Wang X."/>
            <person name="Meng X."/>
            <person name="Xu K."/>
        </authorList>
    </citation>
    <scope>NUCLEOTIDE SEQUENCE</scope>
    <source>
        <strain evidence="2">A6</strain>
    </source>
</reference>
<dbReference type="Proteomes" id="UP001165293">
    <property type="component" value="Unassembled WGS sequence"/>
</dbReference>
<keyword evidence="3" id="KW-1185">Reference proteome</keyword>
<accession>A0ABS8JFJ4</accession>
<gene>
    <name evidence="2" type="ORF">LK996_04730</name>
</gene>
<evidence type="ECO:0000313" key="3">
    <source>
        <dbReference type="Proteomes" id="UP001165293"/>
    </source>
</evidence>
<dbReference type="EMBL" id="JAJGAK010000001">
    <property type="protein sequence ID" value="MCC8362376.1"/>
    <property type="molecule type" value="Genomic_DNA"/>
</dbReference>
<protein>
    <submittedName>
        <fullName evidence="2">Uncharacterized protein</fullName>
    </submittedName>
</protein>
<name>A0ABS8JFJ4_9GAMM</name>
<proteinExistence type="predicted"/>
<feature type="transmembrane region" description="Helical" evidence="1">
    <location>
        <begin position="29"/>
        <end position="60"/>
    </location>
</feature>